<proteinExistence type="predicted"/>
<keyword evidence="2" id="KW-1185">Reference proteome</keyword>
<gene>
    <name evidence="1" type="ORF">GCM10010974_12960</name>
</gene>
<comment type="caution">
    <text evidence="1">The sequence shown here is derived from an EMBL/GenBank/DDBJ whole genome shotgun (WGS) entry which is preliminary data.</text>
</comment>
<protein>
    <recommendedName>
        <fullName evidence="3">DUF2848 domain-containing protein</fullName>
    </recommendedName>
</protein>
<dbReference type="Pfam" id="PF11010">
    <property type="entry name" value="DUF2848"/>
    <property type="match status" value="1"/>
</dbReference>
<evidence type="ECO:0008006" key="3">
    <source>
        <dbReference type="Google" id="ProtNLM"/>
    </source>
</evidence>
<evidence type="ECO:0000313" key="1">
    <source>
        <dbReference type="EMBL" id="GGC31954.1"/>
    </source>
</evidence>
<accession>A0ABQ1LZ71</accession>
<dbReference type="InterPro" id="IPR021269">
    <property type="entry name" value="DUF2848"/>
</dbReference>
<dbReference type="Proteomes" id="UP000632322">
    <property type="component" value="Unassembled WGS sequence"/>
</dbReference>
<evidence type="ECO:0000313" key="2">
    <source>
        <dbReference type="Proteomes" id="UP000632322"/>
    </source>
</evidence>
<name>A0ABQ1LZ71_9MICO</name>
<reference evidence="2" key="1">
    <citation type="journal article" date="2019" name="Int. J. Syst. Evol. Microbiol.">
        <title>The Global Catalogue of Microorganisms (GCM) 10K type strain sequencing project: providing services to taxonomists for standard genome sequencing and annotation.</title>
        <authorList>
            <consortium name="The Broad Institute Genomics Platform"/>
            <consortium name="The Broad Institute Genome Sequencing Center for Infectious Disease"/>
            <person name="Wu L."/>
            <person name="Ma J."/>
        </authorList>
    </citation>
    <scope>NUCLEOTIDE SEQUENCE [LARGE SCALE GENOMIC DNA]</scope>
    <source>
        <strain evidence="2">CGMCC 1.15472</strain>
    </source>
</reference>
<organism evidence="1 2">
    <name type="scientific">Brevibacterium sediminis</name>
    <dbReference type="NCBI Taxonomy" id="1857024"/>
    <lineage>
        <taxon>Bacteria</taxon>
        <taxon>Bacillati</taxon>
        <taxon>Actinomycetota</taxon>
        <taxon>Actinomycetes</taxon>
        <taxon>Micrococcales</taxon>
        <taxon>Brevibacteriaceae</taxon>
        <taxon>Brevibacterium</taxon>
    </lineage>
</organism>
<dbReference type="EMBL" id="BMJG01000003">
    <property type="protein sequence ID" value="GGC31954.1"/>
    <property type="molecule type" value="Genomic_DNA"/>
</dbReference>
<dbReference type="RefSeq" id="WP_181270920.1">
    <property type="nucleotide sequence ID" value="NZ_BMJG01000003.1"/>
</dbReference>
<sequence length="226" mass="24744">MLTFELPDKTTVDVHVDRLLNAGYAGRNQEAVQHHIDELAALGVPGPSQVPALYPVSPYLAQQAEIVTVQHGKSSGEAEWALVVSDRGVLITAASDQTDRDLEVYGVAWSKNAAPNILAKRAWVYEEIADHIDEIRIESFVTDAGGVESQLQDGSFADLLPPSYWLDELKAKEVAQPGTVLISGTIPMAEGVDQFASLWRVRLFDPRTEDSIEMSYTVEKMPEPVG</sequence>